<evidence type="ECO:0000259" key="5">
    <source>
        <dbReference type="SMART" id="SM01026"/>
    </source>
</evidence>
<feature type="region of interest" description="Disordered" evidence="4">
    <location>
        <begin position="1601"/>
        <end position="1623"/>
    </location>
</feature>
<dbReference type="OrthoDB" id="29306at2759"/>
<feature type="compositionally biased region" description="Basic and acidic residues" evidence="4">
    <location>
        <begin position="679"/>
        <end position="696"/>
    </location>
</feature>
<dbReference type="GO" id="GO:0005776">
    <property type="term" value="C:autophagosome"/>
    <property type="evidence" value="ECO:0007669"/>
    <property type="project" value="UniProtKB-SubCell"/>
</dbReference>
<feature type="region of interest" description="Disordered" evidence="4">
    <location>
        <begin position="649"/>
        <end position="700"/>
    </location>
</feature>
<dbReference type="PANTHER" id="PTHR46866:SF1">
    <property type="entry name" value="GH12955P"/>
    <property type="match status" value="1"/>
</dbReference>
<dbReference type="EMBL" id="OV696689">
    <property type="protein sequence ID" value="CAH1263889.1"/>
    <property type="molecule type" value="Genomic_DNA"/>
</dbReference>
<proteinExistence type="predicted"/>
<feature type="compositionally biased region" description="Polar residues" evidence="4">
    <location>
        <begin position="1077"/>
        <end position="1090"/>
    </location>
</feature>
<keyword evidence="2" id="KW-0853">WD repeat</keyword>
<dbReference type="Proteomes" id="UP000838412">
    <property type="component" value="Chromosome 4"/>
</dbReference>
<dbReference type="SMART" id="SM00320">
    <property type="entry name" value="WD40"/>
    <property type="match status" value="7"/>
</dbReference>
<evidence type="ECO:0000256" key="3">
    <source>
        <dbReference type="ARBA" id="ARBA00022737"/>
    </source>
</evidence>
<evidence type="ECO:0000313" key="6">
    <source>
        <dbReference type="EMBL" id="CAH1263889.1"/>
    </source>
</evidence>
<feature type="compositionally biased region" description="Basic and acidic residues" evidence="4">
    <location>
        <begin position="165"/>
        <end position="178"/>
    </location>
</feature>
<feature type="region of interest" description="Disordered" evidence="4">
    <location>
        <begin position="165"/>
        <end position="184"/>
    </location>
</feature>
<name>A0A8J9ZX89_BRALA</name>
<evidence type="ECO:0000256" key="4">
    <source>
        <dbReference type="SAM" id="MobiDB-lite"/>
    </source>
</evidence>
<dbReference type="SUPFAM" id="SSF50978">
    <property type="entry name" value="WD40 repeat-like"/>
    <property type="match status" value="1"/>
</dbReference>
<dbReference type="InterPro" id="IPR024977">
    <property type="entry name" value="Apc4-like_WD40_dom"/>
</dbReference>
<dbReference type="Gene3D" id="2.130.10.10">
    <property type="entry name" value="YVTN repeat-like/Quinoprotein amine dehydrogenase"/>
    <property type="match status" value="2"/>
</dbReference>
<evidence type="ECO:0000256" key="1">
    <source>
        <dbReference type="ARBA" id="ARBA00004419"/>
    </source>
</evidence>
<dbReference type="SMART" id="SM01026">
    <property type="entry name" value="Beach"/>
    <property type="match status" value="1"/>
</dbReference>
<dbReference type="InterPro" id="IPR001680">
    <property type="entry name" value="WD40_rpt"/>
</dbReference>
<evidence type="ECO:0000256" key="2">
    <source>
        <dbReference type="ARBA" id="ARBA00022574"/>
    </source>
</evidence>
<dbReference type="Pfam" id="PF12894">
    <property type="entry name" value="ANAPC4_WD40"/>
    <property type="match status" value="1"/>
</dbReference>
<sequence>MSVEQTEGDLRIARSQLRQRDARTVDALVHEQWLSTVTKQRCLPRKCVRPQHLSKSEQALLLQPSTKKIPTQWRRISISTIAKIVEPKRVPVVDPLWDVIRPSQGFSQTMQCVSAQNYRDMWQQACHKYGTSTHRLEGLTYTAQEFNEETRGLLEQLYCCPVVSTDKDSDRDQERESDSSPPRCSNLQVVLCVFESPSAFYLIQPYLEHTVADCVVFSPAMFANSYAKQLFVLYQILHAVLSCHDLGVLCGELSLQDLVLDSKLWVRLTAPDCRNRIVKAGGVAKNDHVTTLARTERDEKSEETELRSLTHMWVHRQMTNFDYLMVLNRFAGRRMCDPNHHPVLPWIMDFTQPQGGWRDLTRSKFRLNKGDHQLDLMYESDNVVSSVGHGTDVSSHAHVPHHITDVLSDITYYVYKARRMPKTVLCTNVRSNWVPEEYPNSMQRIYEWSPDECIPEFFSDPTIFQSLHPDLPDLEVPSWCSSPQDFVEKHRAALESENISQRIHHWIDLTFGYKLSGKDAVKAKNVCFHLVDNHTRPVNHGMVQLFHTPHPLRKCGANSITWEPPPVLQLGRANGRSTEVEQAKMVLEEDGDSLTESGRFDVVEPEVFYPDTDAMVPQGDGFYGNQDTDRQTDSYMALKSALQVFGETYERTGTTGAEESGSLEKDKKSGRGRPFFSRTRTETERTKSETRPEDAPIRLPEGFNPLAALVQVESELKFMARGHSQVTANQASHVSSSSQYVSGEEEDDETTLSTRLLSQDITAVGCLVAELMLGSRLGVLSPHTSLQERVNNIQKHVLELPRPIQEAVETILQLDWKEKPSSGRDNLHTGDRITSAGLPTPTIGSLLNPHTSPFPFPLYFPKLHQYLSQHVQQERSVQQVNLVTKWLPDLLPELSQEGLELLLPYVVSLLESPKSGADATICIFDIFAQYLGPAMTSRKLLRPLTNLMDHGNVSLSYVKLFHRTFLLQLLVRFGLQTFLGQIVGLIVEATADLRDPLAELTAIGRLSPPEEDVDLGMDALQSPYEEEDQGDPMMYDNIVTGTGMSFSNVTSRSCTDTDNNFSLERYRQNSERVISEGDSQSLNEEGSTFSGDILLDGTSSDIDRDDEETEYSTSERISLVDCGTDEDSLQDFARSVSSEQNLEMTEPNSASLRGAESGTSKDSFSVGSPGGVSVHSVSRLVVNDGQGSEEEEEEEQRSSETEDPGDEHVQEDTGHRQTDDRDAGYSNVMSLSESGKQEVDLNSSILEEFEEGLTVADVAADSIMWLADRLGPALTGRYLAKNLLKLLNNCYQGPEQQCLVEGEGEQQATVSSRTVVGDRHSRLVLKCLTDIVVMYGESVITSQYIPHITFMVSSGRSRLNSKMEAGLIGAMVLLRHVVPFMSDTTIMDNLKMLERDILKPLISLVSNPCVTFPGSGQARAVVCYKLVDAMVLVTLRIGREMAREELNKLLRQFFSCFDLVHGEGNTTEENTAAPKASSLSLSDSMEFVEIKMDANTNTYRIGTPIRINSVSPLSSDPRKSSRVKLNASPVMPNGLYDGEVTSSQKEAGMEDLRVVFTPALAHAAFIPLCRLTGSIHMERILKNHDLIWKLSSTYETALSTHNLGAQPGPDVLSDNDEETPSENSTAWFVDMGTKSSSQERSDDQQGFGYNVQMVGNRIELKSDPAPEAAAAVPKPVVQTSRLQKHFAEGPPVMDETVCPSRVDLPRSDRHLKGNWQAYWDYEIGLGERDNVFHFNQIKLQTFHGHSNSVRSLHIMDMENAFMSASKDKTVKLWSIRNHGDGYSRSGCRWTYTQHRKSVFHVGMVEPLRLAASCDTNVHLWDPFVGAMVRVFDCSRNPISVLSCLPPPHTAMIAATAEATLRFIDGRMANFQHEFRVTGGQSMGLIRCLCVSPSGTWVAVGFSSGVVSALDIRTGTIIKMWRAHEGEILQMKPYDNNSFISSSVDHNIVLWRGFDGKATCLFKGHSEPAHALCLYNNQVISSTASNKIGIHSALNSKASFTLTKLRSEAFKGVMTAAAVLPLNRLLLLASDSGSIRLLA</sequence>
<keyword evidence="7" id="KW-1185">Reference proteome</keyword>
<dbReference type="InterPro" id="IPR011009">
    <property type="entry name" value="Kinase-like_dom_sf"/>
</dbReference>
<dbReference type="Pfam" id="PF02138">
    <property type="entry name" value="Beach"/>
    <property type="match status" value="1"/>
</dbReference>
<feature type="domain" description="BEACH" evidence="5">
    <location>
        <begin position="310"/>
        <end position="553"/>
    </location>
</feature>
<gene>
    <name evidence="6" type="primary">WDR81</name>
    <name evidence="6" type="ORF">BLAG_LOCUS18439</name>
</gene>
<feature type="compositionally biased region" description="Low complexity" evidence="4">
    <location>
        <begin position="1163"/>
        <end position="1178"/>
    </location>
</feature>
<dbReference type="SUPFAM" id="SSF56112">
    <property type="entry name" value="Protein kinase-like (PK-like)"/>
    <property type="match status" value="1"/>
</dbReference>
<evidence type="ECO:0000313" key="7">
    <source>
        <dbReference type="Proteomes" id="UP000838412"/>
    </source>
</evidence>
<dbReference type="FunFam" id="1.10.1540.10:FF:000003">
    <property type="entry name" value="WD repeat-containing protein 81 isoform X1"/>
    <property type="match status" value="1"/>
</dbReference>
<feature type="region of interest" description="Disordered" evidence="4">
    <location>
        <begin position="726"/>
        <end position="747"/>
    </location>
</feature>
<dbReference type="PANTHER" id="PTHR46866">
    <property type="entry name" value="GH12955P"/>
    <property type="match status" value="1"/>
</dbReference>
<comment type="subcellular location">
    <subcellularLocation>
        <location evidence="1">Cytoplasmic vesicle</location>
        <location evidence="1">Autophagosome</location>
    </subcellularLocation>
</comment>
<dbReference type="Gene3D" id="1.10.1540.10">
    <property type="entry name" value="BEACH domain"/>
    <property type="match status" value="1"/>
</dbReference>
<organism evidence="6 7">
    <name type="scientific">Branchiostoma lanceolatum</name>
    <name type="common">Common lancelet</name>
    <name type="synonym">Amphioxus lanceolatum</name>
    <dbReference type="NCBI Taxonomy" id="7740"/>
    <lineage>
        <taxon>Eukaryota</taxon>
        <taxon>Metazoa</taxon>
        <taxon>Chordata</taxon>
        <taxon>Cephalochordata</taxon>
        <taxon>Leptocardii</taxon>
        <taxon>Amphioxiformes</taxon>
        <taxon>Branchiostomatidae</taxon>
        <taxon>Branchiostoma</taxon>
    </lineage>
</organism>
<reference evidence="6" key="1">
    <citation type="submission" date="2022-01" db="EMBL/GenBank/DDBJ databases">
        <authorList>
            <person name="Braso-Vives M."/>
        </authorList>
    </citation>
    <scope>NUCLEOTIDE SEQUENCE</scope>
</reference>
<feature type="compositionally biased region" description="Polar residues" evidence="4">
    <location>
        <begin position="1137"/>
        <end position="1162"/>
    </location>
</feature>
<feature type="compositionally biased region" description="Low complexity" evidence="4">
    <location>
        <begin position="732"/>
        <end position="742"/>
    </location>
</feature>
<dbReference type="InterPro" id="IPR000409">
    <property type="entry name" value="BEACH_dom"/>
</dbReference>
<feature type="compositionally biased region" description="Basic and acidic residues" evidence="4">
    <location>
        <begin position="1196"/>
        <end position="1223"/>
    </location>
</feature>
<dbReference type="CDD" id="cd06071">
    <property type="entry name" value="Beach"/>
    <property type="match status" value="1"/>
</dbReference>
<dbReference type="SUPFAM" id="SSF81837">
    <property type="entry name" value="BEACH domain"/>
    <property type="match status" value="1"/>
</dbReference>
<feature type="region of interest" description="Disordered" evidence="4">
    <location>
        <begin position="1137"/>
        <end position="1227"/>
    </location>
</feature>
<keyword evidence="3" id="KW-0677">Repeat</keyword>
<dbReference type="InterPro" id="IPR036372">
    <property type="entry name" value="BEACH_dom_sf"/>
</dbReference>
<dbReference type="InterPro" id="IPR015943">
    <property type="entry name" value="WD40/YVTN_repeat-like_dom_sf"/>
</dbReference>
<feature type="region of interest" description="Disordered" evidence="4">
    <location>
        <begin position="1072"/>
        <end position="1114"/>
    </location>
</feature>
<dbReference type="InterPro" id="IPR036322">
    <property type="entry name" value="WD40_repeat_dom_sf"/>
</dbReference>
<protein>
    <submittedName>
        <fullName evidence="6">WDR81 protein</fullName>
    </submittedName>
</protein>
<dbReference type="Pfam" id="PF00400">
    <property type="entry name" value="WD40"/>
    <property type="match status" value="1"/>
</dbReference>
<accession>A0A8J9ZX89</accession>